<feature type="transmembrane region" description="Helical" evidence="2">
    <location>
        <begin position="94"/>
        <end position="118"/>
    </location>
</feature>
<protein>
    <recommendedName>
        <fullName evidence="3">DUF6534 domain-containing protein</fullName>
    </recommendedName>
</protein>
<dbReference type="AlphaFoldDB" id="A8P898"/>
<reference evidence="4 5" key="1">
    <citation type="journal article" date="2010" name="Proc. Natl. Acad. Sci. U.S.A.">
        <title>Insights into evolution of multicellular fungi from the assembled chromosomes of the mushroom Coprinopsis cinerea (Coprinus cinereus).</title>
        <authorList>
            <person name="Stajich J.E."/>
            <person name="Wilke S.K."/>
            <person name="Ahren D."/>
            <person name="Au C.H."/>
            <person name="Birren B.W."/>
            <person name="Borodovsky M."/>
            <person name="Burns C."/>
            <person name="Canback B."/>
            <person name="Casselton L.A."/>
            <person name="Cheng C.K."/>
            <person name="Deng J."/>
            <person name="Dietrich F.S."/>
            <person name="Fargo D.C."/>
            <person name="Farman M.L."/>
            <person name="Gathman A.C."/>
            <person name="Goldberg J."/>
            <person name="Guigo R."/>
            <person name="Hoegger P.J."/>
            <person name="Hooker J.B."/>
            <person name="Huggins A."/>
            <person name="James T.Y."/>
            <person name="Kamada T."/>
            <person name="Kilaru S."/>
            <person name="Kodira C."/>
            <person name="Kues U."/>
            <person name="Kupfer D."/>
            <person name="Kwan H.S."/>
            <person name="Lomsadze A."/>
            <person name="Li W."/>
            <person name="Lilly W.W."/>
            <person name="Ma L.J."/>
            <person name="Mackey A.J."/>
            <person name="Manning G."/>
            <person name="Martin F."/>
            <person name="Muraguchi H."/>
            <person name="Natvig D.O."/>
            <person name="Palmerini H."/>
            <person name="Ramesh M.A."/>
            <person name="Rehmeyer C.J."/>
            <person name="Roe B.A."/>
            <person name="Shenoy N."/>
            <person name="Stanke M."/>
            <person name="Ter-Hovhannisyan V."/>
            <person name="Tunlid A."/>
            <person name="Velagapudi R."/>
            <person name="Vision T.J."/>
            <person name="Zeng Q."/>
            <person name="Zolan M.E."/>
            <person name="Pukkila P.J."/>
        </authorList>
    </citation>
    <scope>NUCLEOTIDE SEQUENCE [LARGE SCALE GENOMIC DNA]</scope>
    <source>
        <strain evidence="5">Okayama-7 / 130 / ATCC MYA-4618 / FGSC 9003</strain>
    </source>
</reference>
<evidence type="ECO:0000259" key="3">
    <source>
        <dbReference type="Pfam" id="PF20152"/>
    </source>
</evidence>
<feature type="transmembrane region" description="Helical" evidence="2">
    <location>
        <begin position="12"/>
        <end position="39"/>
    </location>
</feature>
<dbReference type="STRING" id="240176.A8P898"/>
<feature type="domain" description="DUF6534" evidence="3">
    <location>
        <begin position="175"/>
        <end position="264"/>
    </location>
</feature>
<name>A8P898_COPC7</name>
<feature type="transmembrane region" description="Helical" evidence="2">
    <location>
        <begin position="51"/>
        <end position="74"/>
    </location>
</feature>
<accession>A8P898</accession>
<dbReference type="Pfam" id="PF20152">
    <property type="entry name" value="DUF6534"/>
    <property type="match status" value="1"/>
</dbReference>
<dbReference type="VEuPathDB" id="FungiDB:CC1G_08905"/>
<gene>
    <name evidence="4" type="ORF">CC1G_08905</name>
</gene>
<feature type="transmembrane region" description="Helical" evidence="2">
    <location>
        <begin position="212"/>
        <end position="233"/>
    </location>
</feature>
<dbReference type="KEGG" id="cci:CC1G_08905"/>
<dbReference type="RefSeq" id="XP_001839526.2">
    <property type="nucleotide sequence ID" value="XM_001839474.2"/>
</dbReference>
<dbReference type="InterPro" id="IPR045339">
    <property type="entry name" value="DUF6534"/>
</dbReference>
<keyword evidence="2" id="KW-0812">Transmembrane</keyword>
<dbReference type="HOGENOM" id="CLU_046025_2_1_1"/>
<dbReference type="PANTHER" id="PTHR40465">
    <property type="entry name" value="CHROMOSOME 1, WHOLE GENOME SHOTGUN SEQUENCE"/>
    <property type="match status" value="1"/>
</dbReference>
<dbReference type="eggNOG" id="ENOG502T8DX">
    <property type="taxonomic scope" value="Eukaryota"/>
</dbReference>
<dbReference type="OrthoDB" id="3223377at2759"/>
<dbReference type="GeneID" id="6016142"/>
<evidence type="ECO:0000313" key="5">
    <source>
        <dbReference type="Proteomes" id="UP000001861"/>
    </source>
</evidence>
<dbReference type="InParanoid" id="A8P898"/>
<keyword evidence="5" id="KW-1185">Reference proteome</keyword>
<comment type="caution">
    <text evidence="4">The sequence shown here is derived from an EMBL/GenBank/DDBJ whole genome shotgun (WGS) entry which is preliminary data.</text>
</comment>
<dbReference type="Proteomes" id="UP000001861">
    <property type="component" value="Unassembled WGS sequence"/>
</dbReference>
<keyword evidence="2" id="KW-1133">Transmembrane helix</keyword>
<dbReference type="OMA" id="HVDINAR"/>
<dbReference type="EMBL" id="AACS02000005">
    <property type="protein sequence ID" value="EAU82293.2"/>
    <property type="molecule type" value="Genomic_DNA"/>
</dbReference>
<feature type="transmembrane region" description="Helical" evidence="2">
    <location>
        <begin position="168"/>
        <end position="191"/>
    </location>
</feature>
<evidence type="ECO:0000313" key="4">
    <source>
        <dbReference type="EMBL" id="EAU82293.2"/>
    </source>
</evidence>
<feature type="transmembrane region" description="Helical" evidence="2">
    <location>
        <begin position="130"/>
        <end position="156"/>
    </location>
</feature>
<evidence type="ECO:0000256" key="2">
    <source>
        <dbReference type="SAM" id="Phobius"/>
    </source>
</evidence>
<sequence length="354" mass="38308">MSDAAPGPQNLILVVGPILVGSLVSSLLFGAFLVQVFHYISSLTDKDKRKLPYLVGLIVIVEILNLSFIFHNVWSRLVASLVDPVLLVKPQATGPVIQILSGFVAASVQCFFAWRVWILASTKIDKGISVFIALLAGAELCLAIAVGIQFISVIAYGASPIKTIGTTVGMQLGAALICDAMITFAMVSLLSRYKERIMISETRNILNAITRNVVENGLITTVFASLNLAFFFARPNDMIHMAFHYVIGRLYANVLLASLNNRQRLSNSRSGTAFTTSNGGFQFTNRATEQTRVVSADIKSTARASTSDIQLSKIRALGDSDSEERGENVSGPNPDVLISVSKEVYIERGSMTQA</sequence>
<proteinExistence type="predicted"/>
<feature type="region of interest" description="Disordered" evidence="1">
    <location>
        <begin position="316"/>
        <end position="335"/>
    </location>
</feature>
<dbReference type="PANTHER" id="PTHR40465:SF1">
    <property type="entry name" value="DUF6534 DOMAIN-CONTAINING PROTEIN"/>
    <property type="match status" value="1"/>
</dbReference>
<organism evidence="4 5">
    <name type="scientific">Coprinopsis cinerea (strain Okayama-7 / 130 / ATCC MYA-4618 / FGSC 9003)</name>
    <name type="common">Inky cap fungus</name>
    <name type="synonym">Hormographiella aspergillata</name>
    <dbReference type="NCBI Taxonomy" id="240176"/>
    <lineage>
        <taxon>Eukaryota</taxon>
        <taxon>Fungi</taxon>
        <taxon>Dikarya</taxon>
        <taxon>Basidiomycota</taxon>
        <taxon>Agaricomycotina</taxon>
        <taxon>Agaricomycetes</taxon>
        <taxon>Agaricomycetidae</taxon>
        <taxon>Agaricales</taxon>
        <taxon>Agaricineae</taxon>
        <taxon>Psathyrellaceae</taxon>
        <taxon>Coprinopsis</taxon>
    </lineage>
</organism>
<keyword evidence="2" id="KW-0472">Membrane</keyword>
<evidence type="ECO:0000256" key="1">
    <source>
        <dbReference type="SAM" id="MobiDB-lite"/>
    </source>
</evidence>
<feature type="transmembrane region" description="Helical" evidence="2">
    <location>
        <begin position="239"/>
        <end position="259"/>
    </location>
</feature>